<dbReference type="PIRSF" id="PIRSF006603">
    <property type="entry name" value="DinF"/>
    <property type="match status" value="1"/>
</dbReference>
<evidence type="ECO:0000256" key="6">
    <source>
        <dbReference type="ARBA" id="ARBA00022449"/>
    </source>
</evidence>
<feature type="transmembrane region" description="Helical" evidence="13">
    <location>
        <begin position="418"/>
        <end position="436"/>
    </location>
</feature>
<feature type="transmembrane region" description="Helical" evidence="13">
    <location>
        <begin position="357"/>
        <end position="376"/>
    </location>
</feature>
<feature type="transmembrane region" description="Helical" evidence="13">
    <location>
        <begin position="388"/>
        <end position="412"/>
    </location>
</feature>
<comment type="subcellular location">
    <subcellularLocation>
        <location evidence="2">Cell membrane</location>
        <topology evidence="2">Multi-pass membrane protein</topology>
    </subcellularLocation>
</comment>
<dbReference type="Pfam" id="PF01554">
    <property type="entry name" value="MatE"/>
    <property type="match status" value="2"/>
</dbReference>
<evidence type="ECO:0000256" key="3">
    <source>
        <dbReference type="ARBA" id="ARBA00010199"/>
    </source>
</evidence>
<dbReference type="InterPro" id="IPR048279">
    <property type="entry name" value="MdtK-like"/>
</dbReference>
<dbReference type="EMBL" id="BAABLW010000007">
    <property type="protein sequence ID" value="GAA4927658.1"/>
    <property type="molecule type" value="Genomic_DNA"/>
</dbReference>
<organism evidence="14 15">
    <name type="scientific">Nesterenkonia rhizosphaerae</name>
    <dbReference type="NCBI Taxonomy" id="1348272"/>
    <lineage>
        <taxon>Bacteria</taxon>
        <taxon>Bacillati</taxon>
        <taxon>Actinomycetota</taxon>
        <taxon>Actinomycetes</taxon>
        <taxon>Micrococcales</taxon>
        <taxon>Micrococcaceae</taxon>
        <taxon>Nesterenkonia</taxon>
    </lineage>
</organism>
<reference evidence="15" key="1">
    <citation type="journal article" date="2019" name="Int. J. Syst. Evol. Microbiol.">
        <title>The Global Catalogue of Microorganisms (GCM) 10K type strain sequencing project: providing services to taxonomists for standard genome sequencing and annotation.</title>
        <authorList>
            <consortium name="The Broad Institute Genomics Platform"/>
            <consortium name="The Broad Institute Genome Sequencing Center for Infectious Disease"/>
            <person name="Wu L."/>
            <person name="Ma J."/>
        </authorList>
    </citation>
    <scope>NUCLEOTIDE SEQUENCE [LARGE SCALE GENOMIC DNA]</scope>
    <source>
        <strain evidence="15">JCM 19129</strain>
    </source>
</reference>
<keyword evidence="10" id="KW-0406">Ion transport</keyword>
<dbReference type="InterPro" id="IPR050222">
    <property type="entry name" value="MATE_MdtK"/>
</dbReference>
<feature type="transmembrane region" description="Helical" evidence="13">
    <location>
        <begin position="321"/>
        <end position="345"/>
    </location>
</feature>
<dbReference type="NCBIfam" id="TIGR00797">
    <property type="entry name" value="matE"/>
    <property type="match status" value="1"/>
</dbReference>
<evidence type="ECO:0000313" key="14">
    <source>
        <dbReference type="EMBL" id="GAA4927658.1"/>
    </source>
</evidence>
<dbReference type="Proteomes" id="UP001500368">
    <property type="component" value="Unassembled WGS sequence"/>
</dbReference>
<accession>A0ABP9G3V0</accession>
<evidence type="ECO:0000256" key="7">
    <source>
        <dbReference type="ARBA" id="ARBA00022475"/>
    </source>
</evidence>
<gene>
    <name evidence="14" type="ORF">GCM10025790_27380</name>
</gene>
<comment type="function">
    <text evidence="1">Multidrug efflux pump.</text>
</comment>
<feature type="transmembrane region" description="Helical" evidence="13">
    <location>
        <begin position="116"/>
        <end position="141"/>
    </location>
</feature>
<feature type="transmembrane region" description="Helical" evidence="13">
    <location>
        <begin position="192"/>
        <end position="215"/>
    </location>
</feature>
<keyword evidence="7" id="KW-1003">Cell membrane</keyword>
<feature type="transmembrane region" description="Helical" evidence="13">
    <location>
        <begin position="283"/>
        <end position="300"/>
    </location>
</feature>
<keyword evidence="9 13" id="KW-1133">Transmembrane helix</keyword>
<keyword evidence="5" id="KW-0813">Transport</keyword>
<feature type="transmembrane region" description="Helical" evidence="13">
    <location>
        <begin position="54"/>
        <end position="76"/>
    </location>
</feature>
<evidence type="ECO:0000256" key="12">
    <source>
        <dbReference type="ARBA" id="ARBA00031636"/>
    </source>
</evidence>
<dbReference type="InterPro" id="IPR002528">
    <property type="entry name" value="MATE_fam"/>
</dbReference>
<comment type="caution">
    <text evidence="14">The sequence shown here is derived from an EMBL/GenBank/DDBJ whole genome shotgun (WGS) entry which is preliminary data.</text>
</comment>
<protein>
    <recommendedName>
        <fullName evidence="4">Probable multidrug resistance protein NorM</fullName>
    </recommendedName>
    <alternativeName>
        <fullName evidence="12">Multidrug-efflux transporter</fullName>
    </alternativeName>
</protein>
<keyword evidence="6" id="KW-0050">Antiport</keyword>
<keyword evidence="11 13" id="KW-0472">Membrane</keyword>
<keyword evidence="8 13" id="KW-0812">Transmembrane</keyword>
<evidence type="ECO:0000256" key="8">
    <source>
        <dbReference type="ARBA" id="ARBA00022692"/>
    </source>
</evidence>
<dbReference type="RefSeq" id="WP_345478545.1">
    <property type="nucleotide sequence ID" value="NZ_BAABLW010000007.1"/>
</dbReference>
<name>A0ABP9G3V0_9MICC</name>
<feature type="transmembrane region" description="Helical" evidence="13">
    <location>
        <begin position="161"/>
        <end position="186"/>
    </location>
</feature>
<comment type="similarity">
    <text evidence="3">Belongs to the multi antimicrobial extrusion (MATE) (TC 2.A.66.1) family.</text>
</comment>
<evidence type="ECO:0000256" key="5">
    <source>
        <dbReference type="ARBA" id="ARBA00022448"/>
    </source>
</evidence>
<sequence length="452" mass="49194">MLKTTPDSFSRQARGLVLPFVLHALLSNSFILLDTVMVASLGQSAVAAMAAAGQFSFILGMLMAATWGSATFITQFHGRGDTAGAHRALGVMLLLAVSLSTVMAVLVFLFKEQIVLFFITDPATVSAAVQYLSIIVIAYVINAVKDSYANALGAIGKIKVVLLLGVVGLLTNTGLNLLLIFGLAGFPRLELQGAAVATVISSALTCLVLIGFIYIRRYWVNASVRQMFSFRKAFVGRMLRVCFPLLLHEGVWASGSLIYAMAFGHLGVAALAAYQLVRTLNNYFLIGVSGFSYAARVLVGKNLSNEDPAQAIDYAKRFTRTAVVVGLIATAVLLLANPVVVSLFPELEESASRYLRHMLYIHAAMVLIFFLNHIWITGIMRAGGDNLFSFRLVAVTTWGIGVPLVLLGTFVFNWPVEVIFLLFTTEELTKAIWGFFRIRSGRWANNLTKDMT</sequence>
<evidence type="ECO:0000256" key="9">
    <source>
        <dbReference type="ARBA" id="ARBA00022989"/>
    </source>
</evidence>
<evidence type="ECO:0000256" key="13">
    <source>
        <dbReference type="SAM" id="Phobius"/>
    </source>
</evidence>
<evidence type="ECO:0000313" key="15">
    <source>
        <dbReference type="Proteomes" id="UP001500368"/>
    </source>
</evidence>
<dbReference type="PANTHER" id="PTHR43298:SF2">
    <property type="entry name" value="FMN_FAD EXPORTER YEEO-RELATED"/>
    <property type="match status" value="1"/>
</dbReference>
<evidence type="ECO:0000256" key="11">
    <source>
        <dbReference type="ARBA" id="ARBA00023136"/>
    </source>
</evidence>
<evidence type="ECO:0000256" key="4">
    <source>
        <dbReference type="ARBA" id="ARBA00020268"/>
    </source>
</evidence>
<proteinExistence type="inferred from homology"/>
<feature type="transmembrane region" description="Helical" evidence="13">
    <location>
        <begin position="88"/>
        <end position="110"/>
    </location>
</feature>
<evidence type="ECO:0000256" key="10">
    <source>
        <dbReference type="ARBA" id="ARBA00023065"/>
    </source>
</evidence>
<evidence type="ECO:0000256" key="2">
    <source>
        <dbReference type="ARBA" id="ARBA00004651"/>
    </source>
</evidence>
<evidence type="ECO:0000256" key="1">
    <source>
        <dbReference type="ARBA" id="ARBA00003408"/>
    </source>
</evidence>
<keyword evidence="15" id="KW-1185">Reference proteome</keyword>
<dbReference type="PANTHER" id="PTHR43298">
    <property type="entry name" value="MULTIDRUG RESISTANCE PROTEIN NORM-RELATED"/>
    <property type="match status" value="1"/>
</dbReference>